<keyword evidence="4" id="KW-1185">Reference proteome</keyword>
<dbReference type="OrthoDB" id="5279542at2759"/>
<evidence type="ECO:0000313" key="4">
    <source>
        <dbReference type="Proteomes" id="UP000016935"/>
    </source>
</evidence>
<name>R0K4L1_EXST2</name>
<feature type="transmembrane region" description="Helical" evidence="2">
    <location>
        <begin position="144"/>
        <end position="163"/>
    </location>
</feature>
<feature type="region of interest" description="Disordered" evidence="1">
    <location>
        <begin position="398"/>
        <end position="419"/>
    </location>
</feature>
<reference evidence="3 4" key="2">
    <citation type="journal article" date="2013" name="PLoS Genet.">
        <title>Comparative genome structure, secondary metabolite, and effector coding capacity across Cochliobolus pathogens.</title>
        <authorList>
            <person name="Condon B.J."/>
            <person name="Leng Y."/>
            <person name="Wu D."/>
            <person name="Bushley K.E."/>
            <person name="Ohm R.A."/>
            <person name="Otillar R."/>
            <person name="Martin J."/>
            <person name="Schackwitz W."/>
            <person name="Grimwood J."/>
            <person name="MohdZainudin N."/>
            <person name="Xue C."/>
            <person name="Wang R."/>
            <person name="Manning V.A."/>
            <person name="Dhillon B."/>
            <person name="Tu Z.J."/>
            <person name="Steffenson B.J."/>
            <person name="Salamov A."/>
            <person name="Sun H."/>
            <person name="Lowry S."/>
            <person name="LaButti K."/>
            <person name="Han J."/>
            <person name="Copeland A."/>
            <person name="Lindquist E."/>
            <person name="Barry K."/>
            <person name="Schmutz J."/>
            <person name="Baker S.E."/>
            <person name="Ciuffetti L.M."/>
            <person name="Grigoriev I.V."/>
            <person name="Zhong S."/>
            <person name="Turgeon B.G."/>
        </authorList>
    </citation>
    <scope>NUCLEOTIDE SEQUENCE [LARGE SCALE GENOMIC DNA]</scope>
    <source>
        <strain evidence="4">28A</strain>
    </source>
</reference>
<keyword evidence="2" id="KW-0812">Transmembrane</keyword>
<feature type="compositionally biased region" description="Low complexity" evidence="1">
    <location>
        <begin position="398"/>
        <end position="408"/>
    </location>
</feature>
<protein>
    <submittedName>
        <fullName evidence="3">Uncharacterized protein</fullName>
    </submittedName>
</protein>
<keyword evidence="2" id="KW-1133">Transmembrane helix</keyword>
<feature type="compositionally biased region" description="Pro residues" evidence="1">
    <location>
        <begin position="65"/>
        <end position="75"/>
    </location>
</feature>
<evidence type="ECO:0000313" key="3">
    <source>
        <dbReference type="EMBL" id="EOA84479.1"/>
    </source>
</evidence>
<feature type="region of interest" description="Disordered" evidence="1">
    <location>
        <begin position="1"/>
        <end position="46"/>
    </location>
</feature>
<evidence type="ECO:0000256" key="1">
    <source>
        <dbReference type="SAM" id="MobiDB-lite"/>
    </source>
</evidence>
<dbReference type="GeneID" id="19401004"/>
<dbReference type="AlphaFoldDB" id="R0K4L1"/>
<sequence>MSTSQPQAAPQATEAPGDAHDTISPSPPLPARSLARPTGATNANADAHVYPTLTQGSAIAAGAPTPGPNTPPAAAPPATATDESISLNDRLNAADRYWKFKFGLMTILVITGVIGIGCFGWLITSDPDDHSYDYGSYWTTWPCLVTWSVSIAWCAACATVFIARKRPVHPGVRVSVELLLWLAFILTALCALLSLQNLNDFGLYGGPDGWNYDYTPSAGGDYVLASNNTWVWKQDTSYISTPRNCTGRLSLTSDVHFKDCAEQDAFVNKLWAEKPHRLSVALTGVVCQFFGLGLHLALFIWACIDTHRYRRTKVSRDAEKMAAGIVQTMISNGAIIPPPGQARVNPGAAHGMFFHVPTQGYYPTQPIYMQPTHVQQPQYLGQQQYMVPAQYPIAQQGAVGPAPGVAGPSTEKTSGPRYA</sequence>
<dbReference type="HOGENOM" id="CLU_647206_0_0_1"/>
<keyword evidence="2" id="KW-0472">Membrane</keyword>
<feature type="compositionally biased region" description="Low complexity" evidence="1">
    <location>
        <begin position="1"/>
        <end position="16"/>
    </location>
</feature>
<feature type="region of interest" description="Disordered" evidence="1">
    <location>
        <begin position="58"/>
        <end position="82"/>
    </location>
</feature>
<dbReference type="eggNOG" id="ENOG502SRWI">
    <property type="taxonomic scope" value="Eukaryota"/>
</dbReference>
<dbReference type="STRING" id="671987.R0K4L1"/>
<reference evidence="3 4" key="1">
    <citation type="journal article" date="2012" name="PLoS Pathog.">
        <title>Diverse lifestyles and strategies of plant pathogenesis encoded in the genomes of eighteen Dothideomycetes fungi.</title>
        <authorList>
            <person name="Ohm R.A."/>
            <person name="Feau N."/>
            <person name="Henrissat B."/>
            <person name="Schoch C.L."/>
            <person name="Horwitz B.A."/>
            <person name="Barry K.W."/>
            <person name="Condon B.J."/>
            <person name="Copeland A.C."/>
            <person name="Dhillon B."/>
            <person name="Glaser F."/>
            <person name="Hesse C.N."/>
            <person name="Kosti I."/>
            <person name="LaButti K."/>
            <person name="Lindquist E.A."/>
            <person name="Lucas S."/>
            <person name="Salamov A.A."/>
            <person name="Bradshaw R.E."/>
            <person name="Ciuffetti L."/>
            <person name="Hamelin R.C."/>
            <person name="Kema G.H.J."/>
            <person name="Lawrence C."/>
            <person name="Scott J.A."/>
            <person name="Spatafora J.W."/>
            <person name="Turgeon B.G."/>
            <person name="de Wit P.J.G.M."/>
            <person name="Zhong S."/>
            <person name="Goodwin S.B."/>
            <person name="Grigoriev I.V."/>
        </authorList>
    </citation>
    <scope>NUCLEOTIDE SEQUENCE [LARGE SCALE GENOMIC DNA]</scope>
    <source>
        <strain evidence="4">28A</strain>
    </source>
</reference>
<gene>
    <name evidence="3" type="ORF">SETTUDRAFT_169758</name>
</gene>
<evidence type="ECO:0000256" key="2">
    <source>
        <dbReference type="SAM" id="Phobius"/>
    </source>
</evidence>
<feature type="transmembrane region" description="Helical" evidence="2">
    <location>
        <begin position="175"/>
        <end position="195"/>
    </location>
</feature>
<dbReference type="EMBL" id="KB908704">
    <property type="protein sequence ID" value="EOA84479.1"/>
    <property type="molecule type" value="Genomic_DNA"/>
</dbReference>
<feature type="transmembrane region" description="Helical" evidence="2">
    <location>
        <begin position="102"/>
        <end position="124"/>
    </location>
</feature>
<dbReference type="RefSeq" id="XP_008027901.1">
    <property type="nucleotide sequence ID" value="XM_008029710.1"/>
</dbReference>
<dbReference type="Proteomes" id="UP000016935">
    <property type="component" value="Unassembled WGS sequence"/>
</dbReference>
<accession>R0K4L1</accession>
<organism evidence="3 4">
    <name type="scientific">Exserohilum turcicum (strain 28A)</name>
    <name type="common">Northern leaf blight fungus</name>
    <name type="synonym">Setosphaeria turcica</name>
    <dbReference type="NCBI Taxonomy" id="671987"/>
    <lineage>
        <taxon>Eukaryota</taxon>
        <taxon>Fungi</taxon>
        <taxon>Dikarya</taxon>
        <taxon>Ascomycota</taxon>
        <taxon>Pezizomycotina</taxon>
        <taxon>Dothideomycetes</taxon>
        <taxon>Pleosporomycetidae</taxon>
        <taxon>Pleosporales</taxon>
        <taxon>Pleosporineae</taxon>
        <taxon>Pleosporaceae</taxon>
        <taxon>Exserohilum</taxon>
    </lineage>
</organism>
<proteinExistence type="predicted"/>
<feature type="transmembrane region" description="Helical" evidence="2">
    <location>
        <begin position="278"/>
        <end position="304"/>
    </location>
</feature>